<dbReference type="Pfam" id="PF06295">
    <property type="entry name" value="ZapG-like"/>
    <property type="match status" value="1"/>
</dbReference>
<keyword evidence="10" id="KW-0175">Coiled coil</keyword>
<dbReference type="PANTHER" id="PTHR39579:SF1">
    <property type="entry name" value="INNER MEMBRANE PROTEIN YHCB"/>
    <property type="match status" value="1"/>
</dbReference>
<evidence type="ECO:0000256" key="6">
    <source>
        <dbReference type="ARBA" id="ARBA00022960"/>
    </source>
</evidence>
<feature type="region of interest" description="Disordered" evidence="11">
    <location>
        <begin position="101"/>
        <end position="159"/>
    </location>
</feature>
<keyword evidence="3" id="KW-0997">Cell inner membrane</keyword>
<dbReference type="AlphaFoldDB" id="A0A381PTW2"/>
<dbReference type="GO" id="GO:0005886">
    <property type="term" value="C:plasma membrane"/>
    <property type="evidence" value="ECO:0007669"/>
    <property type="project" value="UniProtKB-SubCell"/>
</dbReference>
<keyword evidence="2" id="KW-1003">Cell membrane</keyword>
<evidence type="ECO:0000256" key="4">
    <source>
        <dbReference type="ARBA" id="ARBA00022618"/>
    </source>
</evidence>
<protein>
    <recommendedName>
        <fullName evidence="13">DUF1043 domain-containing protein</fullName>
    </recommendedName>
</protein>
<comment type="subcellular location">
    <subcellularLocation>
        <location evidence="1">Cell inner membrane</location>
        <topology evidence="1">Single-pass membrane protein</topology>
    </subcellularLocation>
</comment>
<evidence type="ECO:0000256" key="9">
    <source>
        <dbReference type="ARBA" id="ARBA00023306"/>
    </source>
</evidence>
<proteinExistence type="predicted"/>
<feature type="coiled-coil region" evidence="10">
    <location>
        <begin position="24"/>
        <end position="51"/>
    </location>
</feature>
<evidence type="ECO:0000256" key="8">
    <source>
        <dbReference type="ARBA" id="ARBA00023136"/>
    </source>
</evidence>
<reference evidence="12" key="1">
    <citation type="submission" date="2018-05" db="EMBL/GenBank/DDBJ databases">
        <authorList>
            <person name="Lanie J.A."/>
            <person name="Ng W.-L."/>
            <person name="Kazmierczak K.M."/>
            <person name="Andrzejewski T.M."/>
            <person name="Davidsen T.M."/>
            <person name="Wayne K.J."/>
            <person name="Tettelin H."/>
            <person name="Glass J.I."/>
            <person name="Rusch D."/>
            <person name="Podicherti R."/>
            <person name="Tsui H.-C.T."/>
            <person name="Winkler M.E."/>
        </authorList>
    </citation>
    <scope>NUCLEOTIDE SEQUENCE</scope>
</reference>
<name>A0A381PTW2_9ZZZZ</name>
<gene>
    <name evidence="12" type="ORF">METZ01_LOCUS22253</name>
</gene>
<sequence length="159" mass="17254">MIYLAAITCLAVGVVVGVLFASKLNIGSSRVQELESQVRTLKENHNEYRDSVSDHFSMTAELVQHMTESYKEVYQHLASGAQDLCSTEVAGKLLPAETDAAFEANSTPEEANGLIAPKDYATKQSPKQKGALSEEFGLEKTTPITEEEIPIQPAKVSPV</sequence>
<keyword evidence="9" id="KW-0131">Cell cycle</keyword>
<evidence type="ECO:0000256" key="2">
    <source>
        <dbReference type="ARBA" id="ARBA00022475"/>
    </source>
</evidence>
<keyword evidence="6" id="KW-0133">Cell shape</keyword>
<evidence type="ECO:0000256" key="7">
    <source>
        <dbReference type="ARBA" id="ARBA00022989"/>
    </source>
</evidence>
<dbReference type="GO" id="GO:0051301">
    <property type="term" value="P:cell division"/>
    <property type="evidence" value="ECO:0007669"/>
    <property type="project" value="UniProtKB-KW"/>
</dbReference>
<dbReference type="EMBL" id="UINC01001061">
    <property type="protein sequence ID" value="SUZ69399.1"/>
    <property type="molecule type" value="Genomic_DNA"/>
</dbReference>
<evidence type="ECO:0000256" key="5">
    <source>
        <dbReference type="ARBA" id="ARBA00022692"/>
    </source>
</evidence>
<dbReference type="InterPro" id="IPR009386">
    <property type="entry name" value="ZapG-like"/>
</dbReference>
<keyword evidence="4" id="KW-0132">Cell division</keyword>
<keyword evidence="7" id="KW-1133">Transmembrane helix</keyword>
<accession>A0A381PTW2</accession>
<evidence type="ECO:0000256" key="1">
    <source>
        <dbReference type="ARBA" id="ARBA00004377"/>
    </source>
</evidence>
<dbReference type="PANTHER" id="PTHR39579">
    <property type="entry name" value="INNER MEMBRANE PROTEIN YHCB"/>
    <property type="match status" value="1"/>
</dbReference>
<evidence type="ECO:0000256" key="10">
    <source>
        <dbReference type="SAM" id="Coils"/>
    </source>
</evidence>
<evidence type="ECO:0000313" key="12">
    <source>
        <dbReference type="EMBL" id="SUZ69399.1"/>
    </source>
</evidence>
<keyword evidence="5" id="KW-0812">Transmembrane</keyword>
<keyword evidence="8" id="KW-0472">Membrane</keyword>
<evidence type="ECO:0008006" key="13">
    <source>
        <dbReference type="Google" id="ProtNLM"/>
    </source>
</evidence>
<organism evidence="12">
    <name type="scientific">marine metagenome</name>
    <dbReference type="NCBI Taxonomy" id="408172"/>
    <lineage>
        <taxon>unclassified sequences</taxon>
        <taxon>metagenomes</taxon>
        <taxon>ecological metagenomes</taxon>
    </lineage>
</organism>
<evidence type="ECO:0000256" key="11">
    <source>
        <dbReference type="SAM" id="MobiDB-lite"/>
    </source>
</evidence>
<dbReference type="GO" id="GO:0008360">
    <property type="term" value="P:regulation of cell shape"/>
    <property type="evidence" value="ECO:0007669"/>
    <property type="project" value="UniProtKB-KW"/>
</dbReference>
<evidence type="ECO:0000256" key="3">
    <source>
        <dbReference type="ARBA" id="ARBA00022519"/>
    </source>
</evidence>